<dbReference type="GO" id="GO:0003677">
    <property type="term" value="F:DNA binding"/>
    <property type="evidence" value="ECO:0007669"/>
    <property type="project" value="UniProtKB-KW"/>
</dbReference>
<dbReference type="Pfam" id="PF13545">
    <property type="entry name" value="HTH_Crp_2"/>
    <property type="match status" value="1"/>
</dbReference>
<dbReference type="SMART" id="SM00100">
    <property type="entry name" value="cNMP"/>
    <property type="match status" value="1"/>
</dbReference>
<name>A0AAE6YJM5_9GAMM</name>
<feature type="domain" description="HTH crp-type" evidence="5">
    <location>
        <begin position="170"/>
        <end position="243"/>
    </location>
</feature>
<dbReference type="KEGG" id="aii:E4K63_03510"/>
<protein>
    <submittedName>
        <fullName evidence="6">Crp/Fnr family transcriptional regulator</fullName>
    </submittedName>
</protein>
<sequence>MNSIWQKGENFTHLYLVTTGGKMVMQISFLKTIELFSQASNTTLEQLSKVAMNFFYRKNTLVMDYDQSLRNFLYVTNGWLKLFRVSVDGEEIIIDILSQDNYYGESLITTSSREEAYMAHAISDLKGFTLPLDKLKQLLTLDSNLSFSFLQKMSQKQLLLNAHIEHLSIQNAMQRIGCFLLRLNNNVNTNYQKSTTIHLPYPKNILALKLGMRPETFSRAISKLYTRCDVQIKGEYVDIPQPKKLISYVCQHCSKTFPCNLPID</sequence>
<dbReference type="SUPFAM" id="SSF51206">
    <property type="entry name" value="cAMP-binding domain-like"/>
    <property type="match status" value="1"/>
</dbReference>
<dbReference type="Proteomes" id="UP000502004">
    <property type="component" value="Chromosome"/>
</dbReference>
<evidence type="ECO:0000313" key="6">
    <source>
        <dbReference type="EMBL" id="QIV95944.1"/>
    </source>
</evidence>
<feature type="domain" description="Cyclic nucleotide-binding" evidence="4">
    <location>
        <begin position="35"/>
        <end position="139"/>
    </location>
</feature>
<keyword evidence="7" id="KW-1185">Reference proteome</keyword>
<dbReference type="CDD" id="cd00038">
    <property type="entry name" value="CAP_ED"/>
    <property type="match status" value="1"/>
</dbReference>
<evidence type="ECO:0000259" key="4">
    <source>
        <dbReference type="PROSITE" id="PS50042"/>
    </source>
</evidence>
<evidence type="ECO:0000256" key="1">
    <source>
        <dbReference type="ARBA" id="ARBA00023015"/>
    </source>
</evidence>
<dbReference type="GO" id="GO:0006355">
    <property type="term" value="P:regulation of DNA-templated transcription"/>
    <property type="evidence" value="ECO:0007669"/>
    <property type="project" value="InterPro"/>
</dbReference>
<dbReference type="InterPro" id="IPR036388">
    <property type="entry name" value="WH-like_DNA-bd_sf"/>
</dbReference>
<organism evidence="6 7">
    <name type="scientific">Allofrancisella inopinata</name>
    <dbReference type="NCBI Taxonomy" id="1085647"/>
    <lineage>
        <taxon>Bacteria</taxon>
        <taxon>Pseudomonadati</taxon>
        <taxon>Pseudomonadota</taxon>
        <taxon>Gammaproteobacteria</taxon>
        <taxon>Thiotrichales</taxon>
        <taxon>Francisellaceae</taxon>
        <taxon>Allofrancisella</taxon>
    </lineage>
</organism>
<dbReference type="RefSeq" id="WP_133940621.1">
    <property type="nucleotide sequence ID" value="NZ_CP038241.1"/>
</dbReference>
<evidence type="ECO:0000259" key="5">
    <source>
        <dbReference type="PROSITE" id="PS51063"/>
    </source>
</evidence>
<keyword evidence="2" id="KW-0238">DNA-binding</keyword>
<dbReference type="SUPFAM" id="SSF46785">
    <property type="entry name" value="Winged helix' DNA-binding domain"/>
    <property type="match status" value="1"/>
</dbReference>
<dbReference type="Gene3D" id="2.60.120.10">
    <property type="entry name" value="Jelly Rolls"/>
    <property type="match status" value="1"/>
</dbReference>
<accession>A0AAE6YJM5</accession>
<evidence type="ECO:0000256" key="3">
    <source>
        <dbReference type="ARBA" id="ARBA00023163"/>
    </source>
</evidence>
<dbReference type="AlphaFoldDB" id="A0AAE6YJM5"/>
<gene>
    <name evidence="6" type="ORF">E4K63_03510</name>
</gene>
<dbReference type="EMBL" id="CP038241">
    <property type="protein sequence ID" value="QIV95944.1"/>
    <property type="molecule type" value="Genomic_DNA"/>
</dbReference>
<dbReference type="InterPro" id="IPR036390">
    <property type="entry name" value="WH_DNA-bd_sf"/>
</dbReference>
<reference evidence="6 7" key="1">
    <citation type="submission" date="2019-03" db="EMBL/GenBank/DDBJ databases">
        <title>Complete Genome Sequence of Allofrancisella inopinata Strain SYSU YG23 Isolated from Water-Cooling Systems in China.</title>
        <authorList>
            <person name="Ohrman C."/>
            <person name="Uneklint I."/>
            <person name="Sjodin A."/>
        </authorList>
    </citation>
    <scope>NUCLEOTIDE SEQUENCE [LARGE SCALE GENOMIC DNA]</scope>
    <source>
        <strain evidence="6 7">SYSU YG23</strain>
    </source>
</reference>
<dbReference type="PROSITE" id="PS50042">
    <property type="entry name" value="CNMP_BINDING_3"/>
    <property type="match status" value="1"/>
</dbReference>
<dbReference type="Gene3D" id="1.10.10.10">
    <property type="entry name" value="Winged helix-like DNA-binding domain superfamily/Winged helix DNA-binding domain"/>
    <property type="match status" value="1"/>
</dbReference>
<dbReference type="PROSITE" id="PS51063">
    <property type="entry name" value="HTH_CRP_2"/>
    <property type="match status" value="1"/>
</dbReference>
<evidence type="ECO:0000256" key="2">
    <source>
        <dbReference type="ARBA" id="ARBA00023125"/>
    </source>
</evidence>
<dbReference type="InterPro" id="IPR012318">
    <property type="entry name" value="HTH_CRP"/>
</dbReference>
<dbReference type="InterPro" id="IPR014710">
    <property type="entry name" value="RmlC-like_jellyroll"/>
</dbReference>
<dbReference type="Pfam" id="PF00027">
    <property type="entry name" value="cNMP_binding"/>
    <property type="match status" value="1"/>
</dbReference>
<evidence type="ECO:0000313" key="7">
    <source>
        <dbReference type="Proteomes" id="UP000502004"/>
    </source>
</evidence>
<dbReference type="InterPro" id="IPR018490">
    <property type="entry name" value="cNMP-bd_dom_sf"/>
</dbReference>
<keyword evidence="3" id="KW-0804">Transcription</keyword>
<dbReference type="InterPro" id="IPR000595">
    <property type="entry name" value="cNMP-bd_dom"/>
</dbReference>
<proteinExistence type="predicted"/>
<keyword evidence="1" id="KW-0805">Transcription regulation</keyword>